<gene>
    <name evidence="2" type="ORF">B0A55_11688</name>
</gene>
<feature type="non-terminal residue" evidence="2">
    <location>
        <position position="1"/>
    </location>
</feature>
<protein>
    <submittedName>
        <fullName evidence="2">Uncharacterized protein</fullName>
    </submittedName>
</protein>
<dbReference type="Gene3D" id="1.25.40.540">
    <property type="entry name" value="TAP42-like family"/>
    <property type="match status" value="1"/>
</dbReference>
<reference evidence="2 3" key="1">
    <citation type="submission" date="2017-03" db="EMBL/GenBank/DDBJ databases">
        <title>Genomes of endolithic fungi from Antarctica.</title>
        <authorList>
            <person name="Coleine C."/>
            <person name="Masonjones S."/>
            <person name="Stajich J.E."/>
        </authorList>
    </citation>
    <scope>NUCLEOTIDE SEQUENCE [LARGE SCALE GENOMIC DNA]</scope>
    <source>
        <strain evidence="2 3">CCFEE 5184</strain>
    </source>
</reference>
<dbReference type="GO" id="GO:0009966">
    <property type="term" value="P:regulation of signal transduction"/>
    <property type="evidence" value="ECO:0007669"/>
    <property type="project" value="InterPro"/>
</dbReference>
<dbReference type="GO" id="GO:0051721">
    <property type="term" value="F:protein phosphatase 2A binding"/>
    <property type="evidence" value="ECO:0007669"/>
    <property type="project" value="TreeGrafter"/>
</dbReference>
<dbReference type="OrthoDB" id="10261753at2759"/>
<dbReference type="PANTHER" id="PTHR10933">
    <property type="entry name" value="IMMUNOGLOBULIN-BINDING PROTEIN 1"/>
    <property type="match status" value="1"/>
</dbReference>
<proteinExistence type="predicted"/>
<dbReference type="GO" id="GO:0035303">
    <property type="term" value="P:regulation of dephosphorylation"/>
    <property type="evidence" value="ECO:0007669"/>
    <property type="project" value="TreeGrafter"/>
</dbReference>
<feature type="compositionally biased region" description="Basic and acidic residues" evidence="1">
    <location>
        <begin position="325"/>
        <end position="342"/>
    </location>
</feature>
<dbReference type="Pfam" id="PF04177">
    <property type="entry name" value="TAP42"/>
    <property type="match status" value="1"/>
</dbReference>
<evidence type="ECO:0000256" key="1">
    <source>
        <dbReference type="SAM" id="MobiDB-lite"/>
    </source>
</evidence>
<organism evidence="2 3">
    <name type="scientific">Friedmanniomyces simplex</name>
    <dbReference type="NCBI Taxonomy" id="329884"/>
    <lineage>
        <taxon>Eukaryota</taxon>
        <taxon>Fungi</taxon>
        <taxon>Dikarya</taxon>
        <taxon>Ascomycota</taxon>
        <taxon>Pezizomycotina</taxon>
        <taxon>Dothideomycetes</taxon>
        <taxon>Dothideomycetidae</taxon>
        <taxon>Mycosphaerellales</taxon>
        <taxon>Teratosphaeriaceae</taxon>
        <taxon>Friedmanniomyces</taxon>
    </lineage>
</organism>
<dbReference type="InterPro" id="IPR007304">
    <property type="entry name" value="TAP46-like"/>
</dbReference>
<feature type="region of interest" description="Disordered" evidence="1">
    <location>
        <begin position="309"/>
        <end position="363"/>
    </location>
</feature>
<dbReference type="STRING" id="329884.A0A4U0WHQ6"/>
<dbReference type="InterPro" id="IPR038511">
    <property type="entry name" value="TAP42/TAP46-like_sf"/>
</dbReference>
<comment type="caution">
    <text evidence="2">The sequence shown here is derived from an EMBL/GenBank/DDBJ whole genome shotgun (WGS) entry which is preliminary data.</text>
</comment>
<dbReference type="Proteomes" id="UP000309340">
    <property type="component" value="Unassembled WGS sequence"/>
</dbReference>
<evidence type="ECO:0000313" key="3">
    <source>
        <dbReference type="Proteomes" id="UP000309340"/>
    </source>
</evidence>
<dbReference type="AlphaFoldDB" id="A0A4U0WHQ6"/>
<dbReference type="GO" id="GO:0005829">
    <property type="term" value="C:cytosol"/>
    <property type="evidence" value="ECO:0007669"/>
    <property type="project" value="TreeGrafter"/>
</dbReference>
<accession>A0A4U0WHQ6</accession>
<evidence type="ECO:0000313" key="2">
    <source>
        <dbReference type="EMBL" id="TKA61065.1"/>
    </source>
</evidence>
<sequence>AITAVWIAKSNTLPSLTEGLLGLLSGSSQGVLTAYSLGATSNGNTREHRFGRGQVTACWALSPGVPLIAIAVIPEHSLNRQAQNRIWAVVLNALGEVFYLTKFPKRPHVERGTRLDDEGLERMAWLTGRTTGVDGSYSPRSSWNGMCLSKEQVKAETREIEDFAARKPKDFRKALRSTSPATMVTTQQHRKANLKRAQQTYERYLKQLDHYDVLGKGDGALLEQYQDSPNTFSTASTVDAAARRDAKIKRFRAEKALKQKLEYMRRNPSVLQNDEAAARELHLTEIAFCTHRTFQQLESVGQELHILSLAPPSPPPDSAAQLPPDARERNGRGVERYNDRLDAPPSHLSAGMRGPILDTKGKPLRPFTLTSKRQEFANGVFRPDHSLPTMSIDEYLEEERKRGGMIEGGGPQSEVKAQIDEDDLEAADCETMKAREWDEYVEANPKGSGNTLNRG</sequence>
<dbReference type="EMBL" id="NAJQ01001283">
    <property type="protein sequence ID" value="TKA61065.1"/>
    <property type="molecule type" value="Genomic_DNA"/>
</dbReference>
<keyword evidence="3" id="KW-1185">Reference proteome</keyword>
<dbReference type="PANTHER" id="PTHR10933:SF9">
    <property type="entry name" value="IMMUNOGLOBULIN-BINDING PROTEIN 1"/>
    <property type="match status" value="1"/>
</dbReference>
<name>A0A4U0WHQ6_9PEZI</name>